<dbReference type="InterPro" id="IPR013858">
    <property type="entry name" value="Peptidase_M10B_C"/>
</dbReference>
<evidence type="ECO:0000256" key="2">
    <source>
        <dbReference type="ARBA" id="ARBA00004613"/>
    </source>
</evidence>
<dbReference type="PANTHER" id="PTHR38340:SF1">
    <property type="entry name" value="S-LAYER PROTEIN"/>
    <property type="match status" value="1"/>
</dbReference>
<reference evidence="7 8" key="1">
    <citation type="submission" date="2020-08" db="EMBL/GenBank/DDBJ databases">
        <title>The Agave Microbiome: Exploring the role of microbial communities in plant adaptations to desert environments.</title>
        <authorList>
            <person name="Partida-Martinez L.P."/>
        </authorList>
    </citation>
    <scope>NUCLEOTIDE SEQUENCE [LARGE SCALE GENOMIC DNA]</scope>
    <source>
        <strain evidence="7 8">AT3.9</strain>
    </source>
</reference>
<dbReference type="Proteomes" id="UP000532010">
    <property type="component" value="Unassembled WGS sequence"/>
</dbReference>
<comment type="subcellular location">
    <subcellularLocation>
        <location evidence="2">Secreted</location>
    </subcellularLocation>
</comment>
<evidence type="ECO:0000313" key="7">
    <source>
        <dbReference type="EMBL" id="MBB3021235.1"/>
    </source>
</evidence>
<dbReference type="Pfam" id="PF00353">
    <property type="entry name" value="HemolysinCabind"/>
    <property type="match status" value="3"/>
</dbReference>
<evidence type="ECO:0000313" key="8">
    <source>
        <dbReference type="Proteomes" id="UP000532010"/>
    </source>
</evidence>
<dbReference type="PANTHER" id="PTHR38340">
    <property type="entry name" value="S-LAYER PROTEIN"/>
    <property type="match status" value="1"/>
</dbReference>
<keyword evidence="3" id="KW-0964">Secreted</keyword>
<dbReference type="InterPro" id="IPR018511">
    <property type="entry name" value="Hemolysin-typ_Ca-bd_CS"/>
</dbReference>
<dbReference type="EMBL" id="JACHWB010000008">
    <property type="protein sequence ID" value="MBB3021235.1"/>
    <property type="molecule type" value="Genomic_DNA"/>
</dbReference>
<dbReference type="AlphaFoldDB" id="A0A7W4VQ24"/>
<dbReference type="InterPro" id="IPR001343">
    <property type="entry name" value="Hemolysn_Ca-bd"/>
</dbReference>
<organism evidence="7 8">
    <name type="scientific">Microvirga lupini</name>
    <dbReference type="NCBI Taxonomy" id="420324"/>
    <lineage>
        <taxon>Bacteria</taxon>
        <taxon>Pseudomonadati</taxon>
        <taxon>Pseudomonadota</taxon>
        <taxon>Alphaproteobacteria</taxon>
        <taxon>Hyphomicrobiales</taxon>
        <taxon>Methylobacteriaceae</taxon>
        <taxon>Microvirga</taxon>
    </lineage>
</organism>
<dbReference type="PRINTS" id="PR00313">
    <property type="entry name" value="CABNDNGRPT"/>
</dbReference>
<dbReference type="GO" id="GO:0005509">
    <property type="term" value="F:calcium ion binding"/>
    <property type="evidence" value="ECO:0007669"/>
    <property type="project" value="InterPro"/>
</dbReference>
<comment type="cofactor">
    <cofactor evidence="1">
        <name>Ca(2+)</name>
        <dbReference type="ChEBI" id="CHEBI:29108"/>
    </cofactor>
</comment>
<evidence type="ECO:0000256" key="4">
    <source>
        <dbReference type="ARBA" id="ARBA00022737"/>
    </source>
</evidence>
<dbReference type="PROSITE" id="PS00330">
    <property type="entry name" value="HEMOLYSIN_CALCIUM"/>
    <property type="match status" value="5"/>
</dbReference>
<gene>
    <name evidence="7" type="ORF">FHR70_004326</name>
</gene>
<keyword evidence="8" id="KW-1185">Reference proteome</keyword>
<dbReference type="SUPFAM" id="SSF51120">
    <property type="entry name" value="beta-Roll"/>
    <property type="match status" value="1"/>
</dbReference>
<evidence type="ECO:0000256" key="3">
    <source>
        <dbReference type="ARBA" id="ARBA00022525"/>
    </source>
</evidence>
<keyword evidence="4" id="KW-0677">Repeat</keyword>
<proteinExistence type="predicted"/>
<dbReference type="RefSeq" id="WP_183453953.1">
    <property type="nucleotide sequence ID" value="NZ_JACHWB010000008.1"/>
</dbReference>
<feature type="region of interest" description="Disordered" evidence="5">
    <location>
        <begin position="1"/>
        <end position="21"/>
    </location>
</feature>
<accession>A0A7W4VQ24</accession>
<sequence>MAKSILTPKKIKPTQTPPEPEKFSIVMDGTDGKDVLFATRGDDTINGGANNDLLFGLGNRGGADGHDKLYGGAGNDTLIGGPGNDLLDGGEGIDTAALSTDTVMWMPRSGARVDFALTGAQNTRVGTKTFVSIENLIGTLKADTLKGNDVDNSFFGDAGRDTLWGRAGNDVLDGGIGNDLLNGGDGDDLLTGGLGNDRLTGGSGSDTFAFALKSAKSRSNIDTITDFAAGQDKISLLGPGLSSSKEGGFLAEKAFHIGALARDADTRIFYNVDNGKLYFDADGTGAQAAIQVAKLGKGLNLTHADFVL</sequence>
<dbReference type="InterPro" id="IPR011049">
    <property type="entry name" value="Serralysin-like_metalloprot_C"/>
</dbReference>
<evidence type="ECO:0000259" key="6">
    <source>
        <dbReference type="Pfam" id="PF08548"/>
    </source>
</evidence>
<evidence type="ECO:0000256" key="5">
    <source>
        <dbReference type="SAM" id="MobiDB-lite"/>
    </source>
</evidence>
<comment type="caution">
    <text evidence="7">The sequence shown here is derived from an EMBL/GenBank/DDBJ whole genome shotgun (WGS) entry which is preliminary data.</text>
</comment>
<dbReference type="Pfam" id="PF08548">
    <property type="entry name" value="Peptidase_M10_C"/>
    <property type="match status" value="1"/>
</dbReference>
<dbReference type="InterPro" id="IPR050557">
    <property type="entry name" value="RTX_toxin/Mannuronan_C5-epim"/>
</dbReference>
<name>A0A7W4VQ24_9HYPH</name>
<feature type="domain" description="Peptidase M10 serralysin C-terminal" evidence="6">
    <location>
        <begin position="184"/>
        <end position="307"/>
    </location>
</feature>
<dbReference type="Gene3D" id="2.150.10.10">
    <property type="entry name" value="Serralysin-like metalloprotease, C-terminal"/>
    <property type="match status" value="3"/>
</dbReference>
<protein>
    <submittedName>
        <fullName evidence="7">Ca2+-binding RTX toxin-like protein</fullName>
    </submittedName>
</protein>
<evidence type="ECO:0000256" key="1">
    <source>
        <dbReference type="ARBA" id="ARBA00001913"/>
    </source>
</evidence>
<dbReference type="GO" id="GO:0005615">
    <property type="term" value="C:extracellular space"/>
    <property type="evidence" value="ECO:0007669"/>
    <property type="project" value="InterPro"/>
</dbReference>